<keyword evidence="5 8" id="KW-0547">Nucleotide-binding</keyword>
<comment type="subcellular location">
    <subcellularLocation>
        <location evidence="8">Cytoplasm</location>
    </subcellularLocation>
</comment>
<evidence type="ECO:0000256" key="4">
    <source>
        <dbReference type="ARBA" id="ARBA00022655"/>
    </source>
</evidence>
<dbReference type="Pfam" id="PF02569">
    <property type="entry name" value="Pantoate_ligase"/>
    <property type="match status" value="1"/>
</dbReference>
<comment type="caution">
    <text evidence="9">The sequence shown here is derived from an EMBL/GenBank/DDBJ whole genome shotgun (WGS) entry which is preliminary data.</text>
</comment>
<comment type="function">
    <text evidence="8">Catalyzes the condensation of pantoate with beta-alanine in an ATP-dependent reaction via a pantoyl-adenylate intermediate.</text>
</comment>
<comment type="subunit">
    <text evidence="8">Homodimer.</text>
</comment>
<comment type="catalytic activity">
    <reaction evidence="7 8">
        <text>(R)-pantoate + beta-alanine + ATP = (R)-pantothenate + AMP + diphosphate + H(+)</text>
        <dbReference type="Rhea" id="RHEA:10912"/>
        <dbReference type="ChEBI" id="CHEBI:15378"/>
        <dbReference type="ChEBI" id="CHEBI:15980"/>
        <dbReference type="ChEBI" id="CHEBI:29032"/>
        <dbReference type="ChEBI" id="CHEBI:30616"/>
        <dbReference type="ChEBI" id="CHEBI:33019"/>
        <dbReference type="ChEBI" id="CHEBI:57966"/>
        <dbReference type="ChEBI" id="CHEBI:456215"/>
        <dbReference type="EC" id="6.3.2.1"/>
    </reaction>
</comment>
<comment type="miscellaneous">
    <text evidence="8">The reaction proceeds by a bi uni uni bi ping pong mechanism.</text>
</comment>
<keyword evidence="3 8" id="KW-0436">Ligase</keyword>
<dbReference type="PANTHER" id="PTHR21299">
    <property type="entry name" value="CYTIDYLATE KINASE/PANTOATE-BETA-ALANINE LIGASE"/>
    <property type="match status" value="1"/>
</dbReference>
<sequence length="315" mass="34636">MCKNTHFFAINQPNYGRCSNIVTNLGRHVPKLERLLMDLLSTGLNVRRLVLDRRAKGNTIGLVPTMGALHQGHLELIKTAKAENDWVVCSIFVNPTQFNNPEDLARYPRTLEADRKLLESVGCDAVFAPSVEEMYPAAPDLKMDFGLLETVMEGAFRPGHFNGVGIVVAKLFNIVQPDQAYFGQKDLQQTAVIRSLVRNLSFPIALKICPTVRESDGLAMSSRNVRLSPEERALAPEIYKTLSACKAALLGGAPAKEVLSRHAENLDRSGFNTEYLELVDVVTLQAIDGLKSEGGNALCIATHLGPVRLIDNLVF</sequence>
<evidence type="ECO:0000256" key="7">
    <source>
        <dbReference type="ARBA" id="ARBA00048258"/>
    </source>
</evidence>
<evidence type="ECO:0000256" key="8">
    <source>
        <dbReference type="HAMAP-Rule" id="MF_00158"/>
    </source>
</evidence>
<keyword evidence="10" id="KW-1185">Reference proteome</keyword>
<evidence type="ECO:0000256" key="6">
    <source>
        <dbReference type="ARBA" id="ARBA00022840"/>
    </source>
</evidence>
<comment type="similarity">
    <text evidence="2 8">Belongs to the pantothenate synthetase family.</text>
</comment>
<dbReference type="Proteomes" id="UP001501508">
    <property type="component" value="Unassembled WGS sequence"/>
</dbReference>
<feature type="binding site" evidence="8">
    <location>
        <position position="97"/>
    </location>
    <ligand>
        <name>beta-alanine</name>
        <dbReference type="ChEBI" id="CHEBI:57966"/>
    </ligand>
</feature>
<keyword evidence="6 8" id="KW-0067">ATP-binding</keyword>
<name>A0ABP8LWE0_9BACT</name>
<dbReference type="InterPro" id="IPR042176">
    <property type="entry name" value="Pantoate_ligase_C"/>
</dbReference>
<comment type="pathway">
    <text evidence="1 8">Cofactor biosynthesis; (R)-pantothenate biosynthesis; (R)-pantothenate from (R)-pantoate and beta-alanine: step 1/1.</text>
</comment>
<feature type="binding site" evidence="8">
    <location>
        <begin position="66"/>
        <end position="73"/>
    </location>
    <ligand>
        <name>ATP</name>
        <dbReference type="ChEBI" id="CHEBI:30616"/>
    </ligand>
</feature>
<dbReference type="InterPro" id="IPR003721">
    <property type="entry name" value="Pantoate_ligase"/>
</dbReference>
<accession>A0ABP8LWE0</accession>
<dbReference type="HAMAP" id="MF_00158">
    <property type="entry name" value="PanC"/>
    <property type="match status" value="1"/>
</dbReference>
<feature type="binding site" evidence="8">
    <location>
        <begin position="220"/>
        <end position="223"/>
    </location>
    <ligand>
        <name>ATP</name>
        <dbReference type="ChEBI" id="CHEBI:30616"/>
    </ligand>
</feature>
<feature type="binding site" evidence="8">
    <location>
        <position position="97"/>
    </location>
    <ligand>
        <name>(R)-pantoate</name>
        <dbReference type="ChEBI" id="CHEBI:15980"/>
    </ligand>
</feature>
<feature type="binding site" evidence="8">
    <location>
        <position position="189"/>
    </location>
    <ligand>
        <name>(R)-pantoate</name>
        <dbReference type="ChEBI" id="CHEBI:15980"/>
    </ligand>
</feature>
<keyword evidence="4 8" id="KW-0566">Pantothenate biosynthesis</keyword>
<organism evidence="9 10">
    <name type="scientific">Ravibacter arvi</name>
    <dbReference type="NCBI Taxonomy" id="2051041"/>
    <lineage>
        <taxon>Bacteria</taxon>
        <taxon>Pseudomonadati</taxon>
        <taxon>Bacteroidota</taxon>
        <taxon>Cytophagia</taxon>
        <taxon>Cytophagales</taxon>
        <taxon>Spirosomataceae</taxon>
        <taxon>Ravibacter</taxon>
    </lineage>
</organism>
<proteinExistence type="inferred from homology"/>
<evidence type="ECO:0000256" key="5">
    <source>
        <dbReference type="ARBA" id="ARBA00022741"/>
    </source>
</evidence>
<dbReference type="NCBIfam" id="TIGR00125">
    <property type="entry name" value="cyt_tran_rel"/>
    <property type="match status" value="1"/>
</dbReference>
<keyword evidence="8" id="KW-0963">Cytoplasm</keyword>
<protein>
    <recommendedName>
        <fullName evidence="8">Pantothenate synthetase</fullName>
        <shortName evidence="8">PS</shortName>
        <ecNumber evidence="8">6.3.2.1</ecNumber>
    </recommendedName>
    <alternativeName>
        <fullName evidence="8">Pantoate--beta-alanine ligase</fullName>
    </alternativeName>
    <alternativeName>
        <fullName evidence="8">Pantoate-activating enzyme</fullName>
    </alternativeName>
</protein>
<evidence type="ECO:0000256" key="3">
    <source>
        <dbReference type="ARBA" id="ARBA00022598"/>
    </source>
</evidence>
<dbReference type="GO" id="GO:0016874">
    <property type="term" value="F:ligase activity"/>
    <property type="evidence" value="ECO:0007669"/>
    <property type="project" value="UniProtKB-KW"/>
</dbReference>
<dbReference type="PANTHER" id="PTHR21299:SF1">
    <property type="entry name" value="PANTOATE--BETA-ALANINE LIGASE"/>
    <property type="match status" value="1"/>
</dbReference>
<feature type="binding site" evidence="8">
    <location>
        <begin position="183"/>
        <end position="186"/>
    </location>
    <ligand>
        <name>ATP</name>
        <dbReference type="ChEBI" id="CHEBI:30616"/>
    </ligand>
</feature>
<dbReference type="SUPFAM" id="SSF52374">
    <property type="entry name" value="Nucleotidylyl transferase"/>
    <property type="match status" value="1"/>
</dbReference>
<dbReference type="EC" id="6.3.2.1" evidence="8"/>
<feature type="binding site" evidence="8">
    <location>
        <position position="212"/>
    </location>
    <ligand>
        <name>ATP</name>
        <dbReference type="ChEBI" id="CHEBI:30616"/>
    </ligand>
</feature>
<dbReference type="Gene3D" id="3.30.1300.10">
    <property type="entry name" value="Pantoate-beta-alanine ligase, C-terminal domain"/>
    <property type="match status" value="1"/>
</dbReference>
<dbReference type="NCBIfam" id="TIGR00018">
    <property type="entry name" value="panC"/>
    <property type="match status" value="1"/>
</dbReference>
<reference evidence="10" key="1">
    <citation type="journal article" date="2019" name="Int. J. Syst. Evol. Microbiol.">
        <title>The Global Catalogue of Microorganisms (GCM) 10K type strain sequencing project: providing services to taxonomists for standard genome sequencing and annotation.</title>
        <authorList>
            <consortium name="The Broad Institute Genomics Platform"/>
            <consortium name="The Broad Institute Genome Sequencing Center for Infectious Disease"/>
            <person name="Wu L."/>
            <person name="Ma J."/>
        </authorList>
    </citation>
    <scope>NUCLEOTIDE SEQUENCE [LARGE SCALE GENOMIC DNA]</scope>
    <source>
        <strain evidence="10">JCM 31920</strain>
    </source>
</reference>
<dbReference type="InterPro" id="IPR014729">
    <property type="entry name" value="Rossmann-like_a/b/a_fold"/>
</dbReference>
<dbReference type="InterPro" id="IPR004821">
    <property type="entry name" value="Cyt_trans-like"/>
</dbReference>
<dbReference type="Gene3D" id="3.40.50.620">
    <property type="entry name" value="HUPs"/>
    <property type="match status" value="1"/>
</dbReference>
<dbReference type="EMBL" id="BAABEY010000017">
    <property type="protein sequence ID" value="GAA4437098.1"/>
    <property type="molecule type" value="Genomic_DNA"/>
</dbReference>
<gene>
    <name evidence="8 9" type="primary">panC</name>
    <name evidence="9" type="ORF">GCM10023091_15870</name>
</gene>
<feature type="active site" description="Proton donor" evidence="8">
    <location>
        <position position="73"/>
    </location>
</feature>
<evidence type="ECO:0000313" key="9">
    <source>
        <dbReference type="EMBL" id="GAA4437098.1"/>
    </source>
</evidence>
<evidence type="ECO:0000256" key="1">
    <source>
        <dbReference type="ARBA" id="ARBA00004990"/>
    </source>
</evidence>
<evidence type="ECO:0000256" key="2">
    <source>
        <dbReference type="ARBA" id="ARBA00009256"/>
    </source>
</evidence>
<dbReference type="CDD" id="cd00560">
    <property type="entry name" value="PanC"/>
    <property type="match status" value="1"/>
</dbReference>
<evidence type="ECO:0000313" key="10">
    <source>
        <dbReference type="Proteomes" id="UP001501508"/>
    </source>
</evidence>